<dbReference type="InterPro" id="IPR000095">
    <property type="entry name" value="CRIB_dom"/>
</dbReference>
<dbReference type="InterPro" id="IPR011993">
    <property type="entry name" value="PH-like_dom_sf"/>
</dbReference>
<dbReference type="Pfam" id="PF00568">
    <property type="entry name" value="WH1"/>
    <property type="match status" value="1"/>
</dbReference>
<dbReference type="SUPFAM" id="SSF50729">
    <property type="entry name" value="PH domain-like"/>
    <property type="match status" value="1"/>
</dbReference>
<dbReference type="Pfam" id="PF00786">
    <property type="entry name" value="PBD"/>
    <property type="match status" value="1"/>
</dbReference>
<feature type="domain" description="CRIB" evidence="2">
    <location>
        <begin position="235"/>
        <end position="250"/>
    </location>
</feature>
<keyword evidence="4" id="KW-0808">Transferase</keyword>
<accession>A0A5K1JWM5</accession>
<feature type="compositionally biased region" description="Pro residues" evidence="1">
    <location>
        <begin position="167"/>
        <end position="183"/>
    </location>
</feature>
<dbReference type="InterPro" id="IPR033927">
    <property type="entry name" value="WASPfam_EVH1"/>
</dbReference>
<evidence type="ECO:0000313" key="4">
    <source>
        <dbReference type="EMBL" id="VWO96493.1"/>
    </source>
</evidence>
<evidence type="ECO:0000259" key="3">
    <source>
        <dbReference type="PROSITE" id="PS50229"/>
    </source>
</evidence>
<dbReference type="SMART" id="SM00461">
    <property type="entry name" value="WH1"/>
    <property type="match status" value="1"/>
</dbReference>
<evidence type="ECO:0000259" key="2">
    <source>
        <dbReference type="PROSITE" id="PS50108"/>
    </source>
</evidence>
<dbReference type="EC" id="2.7.11.1" evidence="4"/>
<feature type="domain" description="WH1" evidence="3">
    <location>
        <begin position="28"/>
        <end position="156"/>
    </location>
</feature>
<dbReference type="GO" id="GO:0004674">
    <property type="term" value="F:protein serine/threonine kinase activity"/>
    <property type="evidence" value="ECO:0007669"/>
    <property type="project" value="UniProtKB-KW"/>
</dbReference>
<dbReference type="InterPro" id="IPR036936">
    <property type="entry name" value="CRIB_dom_sf"/>
</dbReference>
<name>A0A5K1JWM5_9APHY</name>
<evidence type="ECO:0000256" key="1">
    <source>
        <dbReference type="SAM" id="MobiDB-lite"/>
    </source>
</evidence>
<keyword evidence="4" id="KW-0418">Kinase</keyword>
<feature type="region of interest" description="Disordered" evidence="1">
    <location>
        <begin position="149"/>
        <end position="183"/>
    </location>
</feature>
<protein>
    <submittedName>
        <fullName evidence="4">Non-specific serine/threonine protein kinase (EC)</fullName>
        <ecNumber evidence="4">2.7.11.1</ecNumber>
    </submittedName>
</protein>
<organism evidence="4">
    <name type="scientific">Ganoderma boninense</name>
    <dbReference type="NCBI Taxonomy" id="34458"/>
    <lineage>
        <taxon>Eukaryota</taxon>
        <taxon>Fungi</taxon>
        <taxon>Dikarya</taxon>
        <taxon>Basidiomycota</taxon>
        <taxon>Agaricomycotina</taxon>
        <taxon>Agaricomycetes</taxon>
        <taxon>Polyporales</taxon>
        <taxon>Polyporaceae</taxon>
        <taxon>Ganoderma</taxon>
    </lineage>
</organism>
<dbReference type="PROSITE" id="PS50229">
    <property type="entry name" value="WH1"/>
    <property type="match status" value="1"/>
</dbReference>
<dbReference type="CDD" id="cd01205">
    <property type="entry name" value="EVH1_WASP-like"/>
    <property type="match status" value="1"/>
</dbReference>
<feature type="compositionally biased region" description="Polar residues" evidence="1">
    <location>
        <begin position="151"/>
        <end position="163"/>
    </location>
</feature>
<reference evidence="4" key="1">
    <citation type="submission" date="2019-10" db="EMBL/GenBank/DDBJ databases">
        <authorList>
            <person name="Nor Muhammad N."/>
        </authorList>
    </citation>
    <scope>NUCLEOTIDE SEQUENCE</scope>
</reference>
<dbReference type="AlphaFoldDB" id="A0A5K1JWM5"/>
<keyword evidence="4" id="KW-0723">Serine/threonine-protein kinase</keyword>
<dbReference type="InterPro" id="IPR000697">
    <property type="entry name" value="WH1/EVH1_dom"/>
</dbReference>
<gene>
    <name evidence="4" type="primary">B0B5Z9</name>
</gene>
<proteinExistence type="predicted"/>
<dbReference type="Gene3D" id="2.30.29.30">
    <property type="entry name" value="Pleckstrin-homology domain (PH domain)/Phosphotyrosine-binding domain (PTB)"/>
    <property type="match status" value="1"/>
</dbReference>
<dbReference type="Gene3D" id="3.90.810.10">
    <property type="entry name" value="CRIB domain"/>
    <property type="match status" value="1"/>
</dbReference>
<dbReference type="EMBL" id="LR725678">
    <property type="protein sequence ID" value="VWO96493.1"/>
    <property type="molecule type" value="Genomic_DNA"/>
</dbReference>
<sequence>MAYPHPQSPAATISSLSHDDRRTIYDYIPSDCKVIAAAPARIYHSSFGAAADDWASTGLRGMLVFGRNRINVYPDRPMGVGDGTSFEQNYWFRLIDLDTGKGIVWFHPIPHELDYHADKPFFHTFSGASRMFGFRFDEDHDADKFRKRVSSRVQISGAPSSHVSPRPAKPQPQPYRAPAPPPPVPIPVPGAVAYPPAPHGGSPPPAYSLPVPVAEPLQSAGGRKPGAGPLSAGMIGAPSPGSFVHVAHVGLDAQGRVESSPGMDPGWTMLLEELQGFGVTEKMVAKDFNFVEGFLAGAKASLVQELNKTTAAPGVRRAPPGPAEDALDAQEERAGLLLTIYSHCDTIFMDNDPESDSVYSTIIIPLSPRFSLAMLMPVSALRSDTRYVSLSSFALRFPGLRLYLRYASQTPFLSYILYRTCTRMHSCPLLYCLRTRHRTSLLTHAHHVLYAWIDINTFA</sequence>
<dbReference type="PROSITE" id="PS50108">
    <property type="entry name" value="CRIB"/>
    <property type="match status" value="1"/>
</dbReference>